<keyword evidence="1" id="KW-1133">Transmembrane helix</keyword>
<protein>
    <submittedName>
        <fullName evidence="2">Uncharacterized protein</fullName>
    </submittedName>
</protein>
<reference evidence="2" key="1">
    <citation type="submission" date="2020-08" db="EMBL/GenBank/DDBJ databases">
        <title>Genome public.</title>
        <authorList>
            <person name="Liu C."/>
            <person name="Sun Q."/>
        </authorList>
    </citation>
    <scope>NUCLEOTIDE SEQUENCE</scope>
    <source>
        <strain evidence="2">NSJ-64</strain>
    </source>
</reference>
<keyword evidence="3" id="KW-1185">Reference proteome</keyword>
<dbReference type="Proteomes" id="UP000623678">
    <property type="component" value="Unassembled WGS sequence"/>
</dbReference>
<gene>
    <name evidence="2" type="ORF">H8705_07380</name>
</gene>
<dbReference type="AlphaFoldDB" id="A0A926ICP4"/>
<name>A0A926ICP4_9FIRM</name>
<proteinExistence type="predicted"/>
<organism evidence="2 3">
    <name type="scientific">Youxingia wuxianensis</name>
    <dbReference type="NCBI Taxonomy" id="2763678"/>
    <lineage>
        <taxon>Bacteria</taxon>
        <taxon>Bacillati</taxon>
        <taxon>Bacillota</taxon>
        <taxon>Clostridia</taxon>
        <taxon>Eubacteriales</taxon>
        <taxon>Oscillospiraceae</taxon>
        <taxon>Youxingia</taxon>
    </lineage>
</organism>
<evidence type="ECO:0000256" key="1">
    <source>
        <dbReference type="SAM" id="Phobius"/>
    </source>
</evidence>
<evidence type="ECO:0000313" key="3">
    <source>
        <dbReference type="Proteomes" id="UP000623678"/>
    </source>
</evidence>
<keyword evidence="1" id="KW-0472">Membrane</keyword>
<comment type="caution">
    <text evidence="2">The sequence shown here is derived from an EMBL/GenBank/DDBJ whole genome shotgun (WGS) entry which is preliminary data.</text>
</comment>
<dbReference type="RefSeq" id="WP_262395183.1">
    <property type="nucleotide sequence ID" value="NZ_JACRTD010000004.1"/>
</dbReference>
<accession>A0A926ICP4</accession>
<sequence length="65" mass="7218">MNDYFQGIPPKKKKPVKSVILLAVIAAAVILGLLLFFQVREVTDDKGFWENFGSADSQSQYVASQ</sequence>
<feature type="transmembrane region" description="Helical" evidence="1">
    <location>
        <begin position="20"/>
        <end position="39"/>
    </location>
</feature>
<keyword evidence="1" id="KW-0812">Transmembrane</keyword>
<dbReference type="EMBL" id="JACRTD010000004">
    <property type="protein sequence ID" value="MBC8585402.1"/>
    <property type="molecule type" value="Genomic_DNA"/>
</dbReference>
<evidence type="ECO:0000313" key="2">
    <source>
        <dbReference type="EMBL" id="MBC8585402.1"/>
    </source>
</evidence>